<dbReference type="EMBL" id="BKCJ010003075">
    <property type="protein sequence ID" value="GEU52819.1"/>
    <property type="molecule type" value="Genomic_DNA"/>
</dbReference>
<comment type="caution">
    <text evidence="2">The sequence shown here is derived from an EMBL/GenBank/DDBJ whole genome shotgun (WGS) entry which is preliminary data.</text>
</comment>
<feature type="compositionally biased region" description="Basic and acidic residues" evidence="1">
    <location>
        <begin position="451"/>
        <end position="468"/>
    </location>
</feature>
<feature type="compositionally biased region" description="Polar residues" evidence="1">
    <location>
        <begin position="329"/>
        <end position="348"/>
    </location>
</feature>
<sequence length="515" mass="58799">MNDILSQQDVDKLFSPLYEEYYMPRTSEVSDNSAINTLDNEDIPSSSSIIVDDNDALQLVSSSEESIAQESSTSVLDTHSDEQIQEDVAELDGNTIMHSFEILEFEEMHPIEQVIGDPSKPIQTRSRLRTDAELCMYALTMDVKTAFLNGPLKEEVFNIPCPMECKIVGQILIDHALSYALTATTDVPAVYIQQFWNTVKQMPNANNTIRFTIDREKITYIVDMFCDTLQLPVETLDHPFIKTADLKFIQRFLKIVGYKGIVDKRLDENYHFIKDNIQLVSVYTTGNVTVKGMLIPDEFLTNDICATMKYKEYEKVFGRVDIPTIQPQPVKSTQRTNRIPSATRTPTPTAIEKKKQKQVVGENSIPRKSLKSHNEQNCYCCWGIRECCKVKDKILEEDIAKMVDGKKEDFYASAFADLVFQNEEDIKTKIAPGSNKEHPKTLEDNDDNGIETEKKDDEKDDDVGHNVDTEMVNDDVEKKDDTMDDKKDDEDNYNDHDYHALVKNKVLGSMETRNE</sequence>
<reference evidence="2" key="1">
    <citation type="journal article" date="2019" name="Sci. Rep.">
        <title>Draft genome of Tanacetum cinerariifolium, the natural source of mosquito coil.</title>
        <authorList>
            <person name="Yamashiro T."/>
            <person name="Shiraishi A."/>
            <person name="Satake H."/>
            <person name="Nakayama K."/>
        </authorList>
    </citation>
    <scope>NUCLEOTIDE SEQUENCE</scope>
</reference>
<feature type="compositionally biased region" description="Basic and acidic residues" evidence="1">
    <location>
        <begin position="475"/>
        <end position="486"/>
    </location>
</feature>
<evidence type="ECO:0008006" key="4">
    <source>
        <dbReference type="Google" id="ProtNLM"/>
    </source>
</evidence>
<dbReference type="EMBL" id="BKCJ010002766">
    <property type="protein sequence ID" value="GEU50783.1"/>
    <property type="molecule type" value="Genomic_DNA"/>
</dbReference>
<dbReference type="AlphaFoldDB" id="A0A6L2KMP3"/>
<name>A0A6L2KMP3_TANCI</name>
<evidence type="ECO:0000256" key="1">
    <source>
        <dbReference type="SAM" id="MobiDB-lite"/>
    </source>
</evidence>
<feature type="region of interest" description="Disordered" evidence="1">
    <location>
        <begin position="429"/>
        <end position="515"/>
    </location>
</feature>
<feature type="region of interest" description="Disordered" evidence="1">
    <location>
        <begin position="329"/>
        <end position="363"/>
    </location>
</feature>
<proteinExistence type="predicted"/>
<evidence type="ECO:0000313" key="2">
    <source>
        <dbReference type="EMBL" id="GEU50783.1"/>
    </source>
</evidence>
<accession>A0A6L2KMP3</accession>
<evidence type="ECO:0000313" key="3">
    <source>
        <dbReference type="EMBL" id="GEU52819.1"/>
    </source>
</evidence>
<organism evidence="2">
    <name type="scientific">Tanacetum cinerariifolium</name>
    <name type="common">Dalmatian daisy</name>
    <name type="synonym">Chrysanthemum cinerariifolium</name>
    <dbReference type="NCBI Taxonomy" id="118510"/>
    <lineage>
        <taxon>Eukaryota</taxon>
        <taxon>Viridiplantae</taxon>
        <taxon>Streptophyta</taxon>
        <taxon>Embryophyta</taxon>
        <taxon>Tracheophyta</taxon>
        <taxon>Spermatophyta</taxon>
        <taxon>Magnoliopsida</taxon>
        <taxon>eudicotyledons</taxon>
        <taxon>Gunneridae</taxon>
        <taxon>Pentapetalae</taxon>
        <taxon>asterids</taxon>
        <taxon>campanulids</taxon>
        <taxon>Asterales</taxon>
        <taxon>Asteraceae</taxon>
        <taxon>Asteroideae</taxon>
        <taxon>Anthemideae</taxon>
        <taxon>Anthemidinae</taxon>
        <taxon>Tanacetum</taxon>
    </lineage>
</organism>
<gene>
    <name evidence="2" type="ORF">Tci_022761</name>
    <name evidence="3" type="ORF">Tci_024797</name>
</gene>
<protein>
    <recommendedName>
        <fullName evidence="4">Reverse transcriptase Ty1/copia-type domain-containing protein</fullName>
    </recommendedName>
</protein>